<keyword evidence="3" id="KW-1185">Reference proteome</keyword>
<reference evidence="2 3" key="1">
    <citation type="submission" date="2014-06" db="EMBL/GenBank/DDBJ databases">
        <authorList>
            <person name="Swart Estienne"/>
        </authorList>
    </citation>
    <scope>NUCLEOTIDE SEQUENCE [LARGE SCALE GENOMIC DNA]</scope>
    <source>
        <strain evidence="2 3">130c</strain>
    </source>
</reference>
<accession>A0A078AK01</accession>
<evidence type="ECO:0000256" key="1">
    <source>
        <dbReference type="SAM" id="MobiDB-lite"/>
    </source>
</evidence>
<dbReference type="EMBL" id="CCKQ01010968">
    <property type="protein sequence ID" value="CDW82499.1"/>
    <property type="molecule type" value="Genomic_DNA"/>
</dbReference>
<protein>
    <submittedName>
        <fullName evidence="2">Uncharacterized protein</fullName>
    </submittedName>
</protein>
<dbReference type="Proteomes" id="UP000039865">
    <property type="component" value="Unassembled WGS sequence"/>
</dbReference>
<dbReference type="AlphaFoldDB" id="A0A078AK01"/>
<dbReference type="OrthoDB" id="283798at2759"/>
<dbReference type="InParanoid" id="A0A078AK01"/>
<name>A0A078AK01_STYLE</name>
<gene>
    <name evidence="2" type="primary">Contig16943.g18047</name>
    <name evidence="2" type="ORF">STYLEM_11532</name>
</gene>
<evidence type="ECO:0000313" key="3">
    <source>
        <dbReference type="Proteomes" id="UP000039865"/>
    </source>
</evidence>
<feature type="region of interest" description="Disordered" evidence="1">
    <location>
        <begin position="1"/>
        <end position="24"/>
    </location>
</feature>
<feature type="compositionally biased region" description="Basic residues" evidence="1">
    <location>
        <begin position="1"/>
        <end position="14"/>
    </location>
</feature>
<organism evidence="2 3">
    <name type="scientific">Stylonychia lemnae</name>
    <name type="common">Ciliate</name>
    <dbReference type="NCBI Taxonomy" id="5949"/>
    <lineage>
        <taxon>Eukaryota</taxon>
        <taxon>Sar</taxon>
        <taxon>Alveolata</taxon>
        <taxon>Ciliophora</taxon>
        <taxon>Intramacronucleata</taxon>
        <taxon>Spirotrichea</taxon>
        <taxon>Stichotrichia</taxon>
        <taxon>Sporadotrichida</taxon>
        <taxon>Oxytrichidae</taxon>
        <taxon>Stylonychinae</taxon>
        <taxon>Stylonychia</taxon>
    </lineage>
</organism>
<sequence length="243" mass="28265">MNKTYKKKQQKKRRSLEDDNTIKPITPEDMIRQFNFNYSSVSYQAIMKELDYFFKIQIEQKAGNDTHDYLKVLNGTDFQEPEQRAMYFYKQNRLNNYQVDFPNPRYFKIMMKVDPCRNMGTTDLCCDGSNEAACEDNTSIVSGTDIGIAWLTTGYVLICSDLYQDTKKCGTFIEIHKPNDETIVEELQILTSIASGFSTEFISTKNLCAGRYEFWFILRTRNGSILQHVKPFYSEYPACEIAS</sequence>
<evidence type="ECO:0000313" key="2">
    <source>
        <dbReference type="EMBL" id="CDW82499.1"/>
    </source>
</evidence>
<proteinExistence type="predicted"/>